<gene>
    <name evidence="3" type="ORF">VKT23_008555</name>
</gene>
<evidence type="ECO:0000259" key="2">
    <source>
        <dbReference type="PROSITE" id="PS50141"/>
    </source>
</evidence>
<dbReference type="PANTHER" id="PTHR10910:SF62">
    <property type="entry name" value="AT07585P-RELATED"/>
    <property type="match status" value="1"/>
</dbReference>
<evidence type="ECO:0000313" key="3">
    <source>
        <dbReference type="EMBL" id="KAK7461378.1"/>
    </source>
</evidence>
<feature type="domain" description="A to I editase" evidence="2">
    <location>
        <begin position="19"/>
        <end position="250"/>
    </location>
</feature>
<accession>A0ABR1JGR4</accession>
<protein>
    <recommendedName>
        <fullName evidence="2">A to I editase domain-containing protein</fullName>
    </recommendedName>
</protein>
<keyword evidence="4" id="KW-1185">Reference proteome</keyword>
<dbReference type="EMBL" id="JBANRG010000013">
    <property type="protein sequence ID" value="KAK7461378.1"/>
    <property type="molecule type" value="Genomic_DNA"/>
</dbReference>
<evidence type="ECO:0000256" key="1">
    <source>
        <dbReference type="SAM" id="MobiDB-lite"/>
    </source>
</evidence>
<sequence>MAALKDSSIPDTIKTDPTSAARGRDNYSLYGVLRTKPGRADSPPTLCMSCSDKIASWNVLGIQGALLSTFLHPVYLDEVVIGEVPGDMRDVVREDCERALWGRVIVGDFVNRVEDLPGNYTLHKPRVTFTSIPFVHSRDAMLGAGVAVAGSCNESLCWFADARSPGYEVLINGYKRGVSPKHRLRDQSLPLLCKLSMLKLFSRVLSVTTNHTSSEFGASSGFPASSLHHEPTYFEIKQSTLEYQSVKRLLTENSGPFKRWVKSGEKWESFGVNS</sequence>
<evidence type="ECO:0000313" key="4">
    <source>
        <dbReference type="Proteomes" id="UP001498398"/>
    </source>
</evidence>
<dbReference type="PANTHER" id="PTHR10910">
    <property type="entry name" value="EUKARYOTE SPECIFIC DSRNA BINDING PROTEIN"/>
    <property type="match status" value="1"/>
</dbReference>
<dbReference type="PROSITE" id="PS50141">
    <property type="entry name" value="A_DEAMIN_EDITASE"/>
    <property type="match status" value="1"/>
</dbReference>
<dbReference type="Pfam" id="PF02137">
    <property type="entry name" value="A_deamin"/>
    <property type="match status" value="1"/>
</dbReference>
<dbReference type="SMART" id="SM00552">
    <property type="entry name" value="ADEAMc"/>
    <property type="match status" value="1"/>
</dbReference>
<reference evidence="3 4" key="1">
    <citation type="submission" date="2024-01" db="EMBL/GenBank/DDBJ databases">
        <title>A draft genome for the cacao thread blight pathogen Marasmiellus scandens.</title>
        <authorList>
            <person name="Baruah I.K."/>
            <person name="Leung J."/>
            <person name="Bukari Y."/>
            <person name="Amoako-Attah I."/>
            <person name="Meinhardt L.W."/>
            <person name="Bailey B.A."/>
            <person name="Cohen S.P."/>
        </authorList>
    </citation>
    <scope>NUCLEOTIDE SEQUENCE [LARGE SCALE GENOMIC DNA]</scope>
    <source>
        <strain evidence="3 4">GH-19</strain>
    </source>
</reference>
<comment type="caution">
    <text evidence="3">The sequence shown here is derived from an EMBL/GenBank/DDBJ whole genome shotgun (WGS) entry which is preliminary data.</text>
</comment>
<organism evidence="3 4">
    <name type="scientific">Marasmiellus scandens</name>
    <dbReference type="NCBI Taxonomy" id="2682957"/>
    <lineage>
        <taxon>Eukaryota</taxon>
        <taxon>Fungi</taxon>
        <taxon>Dikarya</taxon>
        <taxon>Basidiomycota</taxon>
        <taxon>Agaricomycotina</taxon>
        <taxon>Agaricomycetes</taxon>
        <taxon>Agaricomycetidae</taxon>
        <taxon>Agaricales</taxon>
        <taxon>Marasmiineae</taxon>
        <taxon>Omphalotaceae</taxon>
        <taxon>Marasmiellus</taxon>
    </lineage>
</organism>
<proteinExistence type="predicted"/>
<name>A0ABR1JGR4_9AGAR</name>
<feature type="region of interest" description="Disordered" evidence="1">
    <location>
        <begin position="1"/>
        <end position="20"/>
    </location>
</feature>
<dbReference type="InterPro" id="IPR002466">
    <property type="entry name" value="A_deamin"/>
</dbReference>
<dbReference type="Proteomes" id="UP001498398">
    <property type="component" value="Unassembled WGS sequence"/>
</dbReference>